<dbReference type="Gene3D" id="3.40.30.10">
    <property type="entry name" value="Glutaredoxin"/>
    <property type="match status" value="1"/>
</dbReference>
<dbReference type="PANTHER" id="PTHR31984:SF12">
    <property type="entry name" value="THIOREDOXIN DOMAIN-CONTAINING PROTEIN"/>
    <property type="match status" value="1"/>
</dbReference>
<evidence type="ECO:0000313" key="3">
    <source>
        <dbReference type="Proteomes" id="UP000712600"/>
    </source>
</evidence>
<keyword evidence="1" id="KW-0732">Signal</keyword>
<dbReference type="SUPFAM" id="SSF52833">
    <property type="entry name" value="Thioredoxin-like"/>
    <property type="match status" value="1"/>
</dbReference>
<dbReference type="AlphaFoldDB" id="A0A8S9S261"/>
<comment type="caution">
    <text evidence="2">The sequence shown here is derived from an EMBL/GenBank/DDBJ whole genome shotgun (WGS) entry which is preliminary data.</text>
</comment>
<dbReference type="Gene3D" id="3.40.1740.10">
    <property type="entry name" value="VC0467-like"/>
    <property type="match status" value="1"/>
</dbReference>
<dbReference type="PANTHER" id="PTHR31984">
    <property type="entry name" value="TRANSPORTER, PUTATIVE (DUF179)-RELATED"/>
    <property type="match status" value="1"/>
</dbReference>
<reference evidence="2" key="1">
    <citation type="submission" date="2019-12" db="EMBL/GenBank/DDBJ databases">
        <title>Genome sequencing and annotation of Brassica cretica.</title>
        <authorList>
            <person name="Studholme D.J."/>
            <person name="Sarris P."/>
        </authorList>
    </citation>
    <scope>NUCLEOTIDE SEQUENCE</scope>
    <source>
        <strain evidence="2">PFS-109/04</strain>
        <tissue evidence="2">Leaf</tissue>
    </source>
</reference>
<dbReference type="SUPFAM" id="SSF143456">
    <property type="entry name" value="VC0467-like"/>
    <property type="match status" value="1"/>
</dbReference>
<organism evidence="2 3">
    <name type="scientific">Brassica cretica</name>
    <name type="common">Mustard</name>
    <dbReference type="NCBI Taxonomy" id="69181"/>
    <lineage>
        <taxon>Eukaryota</taxon>
        <taxon>Viridiplantae</taxon>
        <taxon>Streptophyta</taxon>
        <taxon>Embryophyta</taxon>
        <taxon>Tracheophyta</taxon>
        <taxon>Spermatophyta</taxon>
        <taxon>Magnoliopsida</taxon>
        <taxon>eudicotyledons</taxon>
        <taxon>Gunneridae</taxon>
        <taxon>Pentapetalae</taxon>
        <taxon>rosids</taxon>
        <taxon>malvids</taxon>
        <taxon>Brassicales</taxon>
        <taxon>Brassicaceae</taxon>
        <taxon>Brassiceae</taxon>
        <taxon>Brassica</taxon>
    </lineage>
</organism>
<dbReference type="Proteomes" id="UP000712600">
    <property type="component" value="Unassembled WGS sequence"/>
</dbReference>
<accession>A0A8S9S261</accession>
<name>A0A8S9S261_BRACR</name>
<protein>
    <recommendedName>
        <fullName evidence="4">Thioredoxin domain-containing protein</fullName>
    </recommendedName>
</protein>
<dbReference type="InterPro" id="IPR036249">
    <property type="entry name" value="Thioredoxin-like_sf"/>
</dbReference>
<feature type="chain" id="PRO_5035716777" description="Thioredoxin domain-containing protein" evidence="1">
    <location>
        <begin position="23"/>
        <end position="518"/>
    </location>
</feature>
<evidence type="ECO:0000256" key="1">
    <source>
        <dbReference type="SAM" id="SignalP"/>
    </source>
</evidence>
<evidence type="ECO:0008006" key="4">
    <source>
        <dbReference type="Google" id="ProtNLM"/>
    </source>
</evidence>
<evidence type="ECO:0000313" key="2">
    <source>
        <dbReference type="EMBL" id="KAF3587675.1"/>
    </source>
</evidence>
<sequence length="518" mass="58394">MRTPALLLLLLAFVSIIPPSSGHGEWGILTEQNFSSQIRLHPHILLFVTAPWCGESRSLKNEITQLVHTSEEYGSLKLMVVYRNSEKVLAQAIGASNEITILYYHHAVPYHYRGKLRASNILSSPPQELPLRHLKSPESLKAFLESSDKALILFEFCGWTSTLLSELKRNVTEDNNLWHGNFSKKVETDRVLKLRGKNNQKVAVTDHAKWKPMCRLQSGFGRVPWLEDFSYVNDTAALQENDRANGGSGQTCNHEQYKQFSSFLSKLIAAAKEFSLPPERQKFGLITEKSLASPFTVGESDSWTAVLQLAGCPHCSKILKAGDDIQRLLKMENPIVSEREVYPSVVFFPTERNKVILYEGEMNHSYSVWKRKKEHKQALINKLAAPKVKVGTIPFATERLGDSLPFAKSKILILKAGQESGFMGVIFNKRLRWSSYPDLDGGQTAELLKDTILSLGGPVMDREKPLMALSREGDPSTDLELSPGVYFLDHDWSHEQLFDEIGLGVWDVDNNQLDFAWP</sequence>
<dbReference type="InterPro" id="IPR003774">
    <property type="entry name" value="AlgH-like"/>
</dbReference>
<dbReference type="EMBL" id="QGKX02000088">
    <property type="protein sequence ID" value="KAF3587675.1"/>
    <property type="molecule type" value="Genomic_DNA"/>
</dbReference>
<proteinExistence type="predicted"/>
<feature type="signal peptide" evidence="1">
    <location>
        <begin position="1"/>
        <end position="22"/>
    </location>
</feature>
<gene>
    <name evidence="2" type="ORF">F2Q69_00031014</name>
</gene>